<evidence type="ECO:0000256" key="3">
    <source>
        <dbReference type="ARBA" id="ARBA00022536"/>
    </source>
</evidence>
<proteinExistence type="inferred from homology"/>
<dbReference type="PROSITE" id="PS01286">
    <property type="entry name" value="FA58C_2"/>
    <property type="match status" value="2"/>
</dbReference>
<keyword evidence="5" id="KW-0732">Signal</keyword>
<dbReference type="EMBL" id="RCHS01002377">
    <property type="protein sequence ID" value="RMX47722.1"/>
    <property type="molecule type" value="Genomic_DNA"/>
</dbReference>
<evidence type="ECO:0000259" key="14">
    <source>
        <dbReference type="PROSITE" id="PS50095"/>
    </source>
</evidence>
<dbReference type="CDD" id="cd00054">
    <property type="entry name" value="EGF_CA"/>
    <property type="match status" value="3"/>
</dbReference>
<dbReference type="Pfam" id="PF00754">
    <property type="entry name" value="F5_F8_type_C"/>
    <property type="match status" value="3"/>
</dbReference>
<dbReference type="InterPro" id="IPR000742">
    <property type="entry name" value="EGF"/>
</dbReference>
<feature type="domain" description="EGF-like" evidence="13">
    <location>
        <begin position="794"/>
        <end position="834"/>
    </location>
</feature>
<dbReference type="InterPro" id="IPR002859">
    <property type="entry name" value="PKD/REJ-like"/>
</dbReference>
<keyword evidence="9" id="KW-1015">Disulfide bond</keyword>
<dbReference type="InterPro" id="IPR000152">
    <property type="entry name" value="EGF-type_Asp/Asn_hydroxyl_site"/>
</dbReference>
<feature type="domain" description="REJ" evidence="15">
    <location>
        <begin position="879"/>
        <end position="1092"/>
    </location>
</feature>
<feature type="domain" description="EGF-like" evidence="13">
    <location>
        <begin position="753"/>
        <end position="793"/>
    </location>
</feature>
<evidence type="ECO:0000256" key="5">
    <source>
        <dbReference type="ARBA" id="ARBA00022729"/>
    </source>
</evidence>
<evidence type="ECO:0000256" key="9">
    <source>
        <dbReference type="ARBA" id="ARBA00023157"/>
    </source>
</evidence>
<dbReference type="GO" id="GO:0005261">
    <property type="term" value="F:monoatomic cation channel activity"/>
    <property type="evidence" value="ECO:0007669"/>
    <property type="project" value="TreeGrafter"/>
</dbReference>
<feature type="domain" description="EGF-like" evidence="13">
    <location>
        <begin position="835"/>
        <end position="875"/>
    </location>
</feature>
<keyword evidence="4 11" id="KW-0812">Transmembrane</keyword>
<dbReference type="FunFam" id="2.10.25.10:FF:000038">
    <property type="entry name" value="Fibrillin 2"/>
    <property type="match status" value="3"/>
</dbReference>
<dbReference type="Proteomes" id="UP000275408">
    <property type="component" value="Unassembled WGS sequence"/>
</dbReference>
<dbReference type="InterPro" id="IPR049883">
    <property type="entry name" value="NOTCH1_EGF-like"/>
</dbReference>
<dbReference type="PROSITE" id="PS00010">
    <property type="entry name" value="ASX_HYDROXYL"/>
    <property type="match status" value="3"/>
</dbReference>
<evidence type="ECO:0000259" key="13">
    <source>
        <dbReference type="PROSITE" id="PS50026"/>
    </source>
</evidence>
<organism evidence="16 17">
    <name type="scientific">Pocillopora damicornis</name>
    <name type="common">Cauliflower coral</name>
    <name type="synonym">Millepora damicornis</name>
    <dbReference type="NCBI Taxonomy" id="46731"/>
    <lineage>
        <taxon>Eukaryota</taxon>
        <taxon>Metazoa</taxon>
        <taxon>Cnidaria</taxon>
        <taxon>Anthozoa</taxon>
        <taxon>Hexacorallia</taxon>
        <taxon>Scleractinia</taxon>
        <taxon>Astrocoeniina</taxon>
        <taxon>Pocilloporidae</taxon>
        <taxon>Pocillopora</taxon>
    </lineage>
</organism>
<comment type="caution">
    <text evidence="16">The sequence shown here is derived from an EMBL/GenBank/DDBJ whole genome shotgun (WGS) entry which is preliminary data.</text>
</comment>
<feature type="domain" description="F5/8 type C" evidence="12">
    <location>
        <begin position="105"/>
        <end position="217"/>
    </location>
</feature>
<feature type="transmembrane region" description="Helical" evidence="11">
    <location>
        <begin position="1678"/>
        <end position="1698"/>
    </location>
</feature>
<dbReference type="InterPro" id="IPR001024">
    <property type="entry name" value="PLAT/LH2_dom"/>
</dbReference>
<dbReference type="Gene3D" id="2.60.120.200">
    <property type="match status" value="1"/>
</dbReference>
<dbReference type="Pfam" id="PF13385">
    <property type="entry name" value="Laminin_G_3"/>
    <property type="match status" value="1"/>
</dbReference>
<protein>
    <recommendedName>
        <fullName evidence="18">Polycystic kidney disease protein 1-like 2</fullName>
    </recommendedName>
</protein>
<dbReference type="SMART" id="SM00179">
    <property type="entry name" value="EGF_CA"/>
    <property type="match status" value="3"/>
</dbReference>
<dbReference type="SMART" id="SM00308">
    <property type="entry name" value="LH2"/>
    <property type="match status" value="1"/>
</dbReference>
<evidence type="ECO:0000313" key="16">
    <source>
        <dbReference type="EMBL" id="RMX47722.1"/>
    </source>
</evidence>
<evidence type="ECO:0000256" key="2">
    <source>
        <dbReference type="ARBA" id="ARBA00007200"/>
    </source>
</evidence>
<dbReference type="GO" id="GO:0005509">
    <property type="term" value="F:calcium ion binding"/>
    <property type="evidence" value="ECO:0007669"/>
    <property type="project" value="InterPro"/>
</dbReference>
<dbReference type="SUPFAM" id="SSF49785">
    <property type="entry name" value="Galactose-binding domain-like"/>
    <property type="match status" value="3"/>
</dbReference>
<dbReference type="PANTHER" id="PTHR46730">
    <property type="entry name" value="POLYCYSTIN-1"/>
    <property type="match status" value="1"/>
</dbReference>
<sequence>MSTIRTLWIKSVVKLTVPKQEIHQKNKLRKACGIDTYLSTLVCAIVFINILYQTLSQPRQSKRLGYLMDVARTLFLFPGEFYAMASAPVPFRASYVPPIETHDNCYSNAVGVSNPSIILDSFMRAKGHDKSHGYNVLPSYGRLNGNRGDGWCAEINDKDQWLQVDLGKVIEVCAVATQGDISGNNWVIDFKLAHSKSYEDGFPTYKEANGSEALLGNDLSALESRFTEPSCAEARGVESGAISDSQMSASSEWSHKEKAHYGRLHVKETQHNAGGWVARTNDENQWLQIDLNNRYIKITRVATQGRNILNSPDRVTKYRLTYSNDGLNFYFYKEHGHNEAKIFYGNTDQDTVVYHDLSPPIRARYIRFRPTSWIGGVTMRVELYGCLECQDPLGMENGAISDGQISASSELSTDHASTKGRLILSKGTWLPLKDDGDQWLQIDLRNNNIIVKRVATQGMNASPKWVTSYNLQYGYKKSYLQYYMEQGTIRKVFAGNYDQKAIVYHDLSPPIVGRYIRFRPVNWQEGIAMRVELFGCPAADIPEAKAIFPLNSFFETREITDKQPQGIRGDVSSAIGPNGDIGGSYRFSGHANSYIEFPNDGGLDLKHSITLLCWLYPENTHDGPIFNYKSSGDFSVHLWMARYGNLYALFKNREYLSISGSLSTNQPFATHKWHYIGASYDYITGMASLWVNGVRVVEKNIGAGVTLGTQDNVRVGVKADYPRYLTARIAAMQFYDVALTAEQINRVKHLGLDEDECRDEKHDCGVNAQCNNTFGSYNCTCLDGYSGDGVSCLDIDECTANVHNCDPSAVCYNTVGSFHCTCMSGYEGNGTTCVDIDECALQAHNCHGVAHCFNNPGSFSCECRKNYIGDGVSCEPVGDFSVTIRNISKDKYQATPVQRSVKSVREALIQGLNKDLTVLTSTFEWSVVSEMELAASESALGTVVSQGTTEWTINKRSIPAGIYQVKFNATLAVGDPASPKILNAFDYGFIEVIAAPLRAILDGGSSVRWGSKENVTVNGSLSYDADIGPGMHTGLNFSWSCRSDTSVSNTCFGSFQNEGDLNHTIITIDPSKLEIEKTFFLRLNVSKDVRTSFTEMSFMIAAGEVPQVRPSSGLDPCASSPEEVAIKLKSFVVGEGNKLDEFLNKGELSRAVQLGISVFKSANEKNECGQELDPKDKTLELTMQLTDSTAQMMISTLNDPEEPFTPELVKTATSITGCLTNVLKSAAGSSQDDTDSAVTPPSPEFVKKASEKLSKMTDAFFGRLVPSEDLLLKTPNLAISLKKVTANDAKRLSIGDGPSKFKLPSSLGNIGAGEINVKMQAFDFNPFTWDNSSKKIKSRVTSLELKSNSAEKINVSNLDNDIEILIPIFNCGAIVSASNKLRVTSECLNSPCNGSVYEWRLSMLNGSDSWENIPILPNMTSTAVNATNMIIKKNSLQSKSKYNLTLSVISLTGAFGLSVLLFETAGEPHNGYCAPSVSEGVSLETEFTFKCFDWQDTSLPLKYEFALGEEPISYGTSPSSVSTVLPAGSPNEDFHQQVTIVIKNAVGVSLVEKLLIRVRPSSGLDPCASSPDEVAIKLKGFVVGEGSKLDEYLNKGELSQAVQLGISVFKSANEKTECGQELDPNDIALVSQDSNTTHLKCLCNHLTSFGGNFIQAPNPIDFDKVFAEFSNLAESGNISVLVTIASFFLLYFVVLILARRADKRDVDKICPPKLIPLVREGAYYYDMVISTGVWKHSATTANITISIKGENYGHSQILLNEKGETSELFERGSINGFVLEMKESIGPLKEITLDHDNSGNNPSWFVETVVIQDRQTEERWVFPINRWLALEKDDGQIEVTVDSKSYSAFSAQVRSRLARKLADSHLWMSVFGKACSSTFTRVQRASCCLSVLFSAMIANAMFYNIGGESDGAIQVGPFKFSWTQIVIGVQSGIIIAPVNIIIAFLFKSSRPRKKRSEKYQSTDGAQRLLDEMTDSGCMLPHFFVYLSWFLCFSCLKPSVMENN</sequence>
<feature type="transmembrane region" description="Helical" evidence="11">
    <location>
        <begin position="1887"/>
        <end position="1905"/>
    </location>
</feature>
<evidence type="ECO:0000256" key="4">
    <source>
        <dbReference type="ARBA" id="ARBA00022692"/>
    </source>
</evidence>
<dbReference type="FunFam" id="2.60.120.260:FF:000002">
    <property type="entry name" value="Coagulation factor VIII"/>
    <property type="match status" value="1"/>
</dbReference>
<evidence type="ECO:0000256" key="8">
    <source>
        <dbReference type="ARBA" id="ARBA00023136"/>
    </source>
</evidence>
<evidence type="ECO:0000259" key="12">
    <source>
        <dbReference type="PROSITE" id="PS50022"/>
    </source>
</evidence>
<dbReference type="Pfam" id="PF12947">
    <property type="entry name" value="EGF_3"/>
    <property type="match status" value="1"/>
</dbReference>
<dbReference type="InterPro" id="IPR000421">
    <property type="entry name" value="FA58C"/>
</dbReference>
<keyword evidence="6" id="KW-0677">Repeat</keyword>
<dbReference type="PROSITE" id="PS50026">
    <property type="entry name" value="EGF_3"/>
    <property type="match status" value="3"/>
</dbReference>
<keyword evidence="7 11" id="KW-1133">Transmembrane helix</keyword>
<dbReference type="PROSITE" id="PS01187">
    <property type="entry name" value="EGF_CA"/>
    <property type="match status" value="2"/>
</dbReference>
<accession>A0A3M6U243</accession>
<reference evidence="16 17" key="1">
    <citation type="journal article" date="2018" name="Sci. Rep.">
        <title>Comparative analysis of the Pocillopora damicornis genome highlights role of immune system in coral evolution.</title>
        <authorList>
            <person name="Cunning R."/>
            <person name="Bay R.A."/>
            <person name="Gillette P."/>
            <person name="Baker A.C."/>
            <person name="Traylor-Knowles N."/>
        </authorList>
    </citation>
    <scope>NUCLEOTIDE SEQUENCE [LARGE SCALE GENOMIC DNA]</scope>
    <source>
        <strain evidence="16">RSMAS</strain>
        <tissue evidence="16">Whole animal</tissue>
    </source>
</reference>
<keyword evidence="17" id="KW-1185">Reference proteome</keyword>
<dbReference type="PANTHER" id="PTHR46730:SF1">
    <property type="entry name" value="PLAT DOMAIN-CONTAINING PROTEIN"/>
    <property type="match status" value="1"/>
</dbReference>
<dbReference type="CDD" id="cd00057">
    <property type="entry name" value="FA58C"/>
    <property type="match status" value="2"/>
</dbReference>
<dbReference type="Pfam" id="PF02010">
    <property type="entry name" value="REJ"/>
    <property type="match status" value="2"/>
</dbReference>
<evidence type="ECO:0000313" key="17">
    <source>
        <dbReference type="Proteomes" id="UP000275408"/>
    </source>
</evidence>
<evidence type="ECO:0000259" key="15">
    <source>
        <dbReference type="PROSITE" id="PS51111"/>
    </source>
</evidence>
<dbReference type="PROSITE" id="PS51111">
    <property type="entry name" value="REJ"/>
    <property type="match status" value="1"/>
</dbReference>
<evidence type="ECO:0000256" key="10">
    <source>
        <dbReference type="PROSITE-ProRule" id="PRU00076"/>
    </source>
</evidence>
<dbReference type="InterPro" id="IPR013320">
    <property type="entry name" value="ConA-like_dom_sf"/>
</dbReference>
<comment type="subcellular location">
    <subcellularLocation>
        <location evidence="1">Membrane</location>
        <topology evidence="1">Multi-pass membrane protein</topology>
    </subcellularLocation>
</comment>
<dbReference type="InterPro" id="IPR014010">
    <property type="entry name" value="REJ_dom"/>
</dbReference>
<dbReference type="SMART" id="SM00181">
    <property type="entry name" value="EGF"/>
    <property type="match status" value="3"/>
</dbReference>
<evidence type="ECO:0008006" key="18">
    <source>
        <dbReference type="Google" id="ProtNLM"/>
    </source>
</evidence>
<dbReference type="InterPro" id="IPR008979">
    <property type="entry name" value="Galactose-bd-like_sf"/>
</dbReference>
<dbReference type="PROSITE" id="PS01285">
    <property type="entry name" value="FA58C_1"/>
    <property type="match status" value="1"/>
</dbReference>
<dbReference type="Gene3D" id="2.60.60.20">
    <property type="entry name" value="PLAT/LH2 domain"/>
    <property type="match status" value="1"/>
</dbReference>
<gene>
    <name evidence="16" type="ORF">pdam_00012339</name>
</gene>
<dbReference type="InterPro" id="IPR001881">
    <property type="entry name" value="EGF-like_Ca-bd_dom"/>
</dbReference>
<keyword evidence="8 11" id="KW-0472">Membrane</keyword>
<dbReference type="SUPFAM" id="SSF49899">
    <property type="entry name" value="Concanavalin A-like lectins/glucanases"/>
    <property type="match status" value="1"/>
</dbReference>
<dbReference type="InterPro" id="IPR018097">
    <property type="entry name" value="EGF_Ca-bd_CS"/>
</dbReference>
<keyword evidence="3 10" id="KW-0245">EGF-like domain</keyword>
<evidence type="ECO:0000256" key="6">
    <source>
        <dbReference type="ARBA" id="ARBA00022737"/>
    </source>
</evidence>
<dbReference type="SMART" id="SM00231">
    <property type="entry name" value="FA58C"/>
    <property type="match status" value="2"/>
</dbReference>
<dbReference type="Gene3D" id="2.60.120.260">
    <property type="entry name" value="Galactose-binding domain-like"/>
    <property type="match status" value="3"/>
</dbReference>
<dbReference type="PROSITE" id="PS50095">
    <property type="entry name" value="PLAT"/>
    <property type="match status" value="1"/>
</dbReference>
<feature type="domain" description="PLAT" evidence="14">
    <location>
        <begin position="1723"/>
        <end position="1842"/>
    </location>
</feature>
<evidence type="ECO:0000256" key="11">
    <source>
        <dbReference type="SAM" id="Phobius"/>
    </source>
</evidence>
<dbReference type="GO" id="GO:0006816">
    <property type="term" value="P:calcium ion transport"/>
    <property type="evidence" value="ECO:0007669"/>
    <property type="project" value="TreeGrafter"/>
</dbReference>
<dbReference type="Gene3D" id="2.10.25.10">
    <property type="entry name" value="Laminin"/>
    <property type="match status" value="3"/>
</dbReference>
<dbReference type="InterPro" id="IPR036392">
    <property type="entry name" value="PLAT/LH2_dom_sf"/>
</dbReference>
<dbReference type="FunFam" id="2.60.120.260:FF:000016">
    <property type="entry name" value="Contactin-associated protein-like 4 isoform 1"/>
    <property type="match status" value="1"/>
</dbReference>
<dbReference type="Pfam" id="PF01477">
    <property type="entry name" value="PLAT"/>
    <property type="match status" value="1"/>
</dbReference>
<comment type="caution">
    <text evidence="10">Lacks conserved residue(s) required for the propagation of feature annotation.</text>
</comment>
<dbReference type="OrthoDB" id="5988359at2759"/>
<dbReference type="Pfam" id="PF07645">
    <property type="entry name" value="EGF_CA"/>
    <property type="match status" value="2"/>
</dbReference>
<comment type="similarity">
    <text evidence="2">Belongs to the polycystin family.</text>
</comment>
<evidence type="ECO:0000256" key="1">
    <source>
        <dbReference type="ARBA" id="ARBA00004141"/>
    </source>
</evidence>
<feature type="transmembrane region" description="Helical" evidence="11">
    <location>
        <begin position="1925"/>
        <end position="1946"/>
    </location>
</feature>
<evidence type="ECO:0000256" key="7">
    <source>
        <dbReference type="ARBA" id="ARBA00022989"/>
    </source>
</evidence>
<dbReference type="SUPFAM" id="SSF57184">
    <property type="entry name" value="Growth factor receptor domain"/>
    <property type="match status" value="1"/>
</dbReference>
<name>A0A3M6U243_POCDA</name>
<feature type="transmembrane region" description="Helical" evidence="11">
    <location>
        <begin position="34"/>
        <end position="52"/>
    </location>
</feature>
<dbReference type="InterPro" id="IPR024731">
    <property type="entry name" value="NELL2-like_EGF"/>
</dbReference>
<feature type="domain" description="F5/8 type C" evidence="12">
    <location>
        <begin position="389"/>
        <end position="536"/>
    </location>
</feature>
<dbReference type="PROSITE" id="PS01186">
    <property type="entry name" value="EGF_2"/>
    <property type="match status" value="2"/>
</dbReference>
<dbReference type="InterPro" id="IPR009030">
    <property type="entry name" value="Growth_fac_rcpt_cys_sf"/>
</dbReference>
<dbReference type="PROSITE" id="PS50022">
    <property type="entry name" value="FA58C_3"/>
    <property type="match status" value="3"/>
</dbReference>
<feature type="domain" description="F5/8 type C" evidence="12">
    <location>
        <begin position="231"/>
        <end position="386"/>
    </location>
</feature>
<dbReference type="GO" id="GO:0005886">
    <property type="term" value="C:plasma membrane"/>
    <property type="evidence" value="ECO:0007669"/>
    <property type="project" value="TreeGrafter"/>
</dbReference>
<dbReference type="SUPFAM" id="SSF49723">
    <property type="entry name" value="Lipase/lipooxygenase domain (PLAT/LH2 domain)"/>
    <property type="match status" value="1"/>
</dbReference>